<dbReference type="RefSeq" id="WP_089650802.1">
    <property type="nucleotide sequence ID" value="NZ_FNIZ01000002.1"/>
</dbReference>
<gene>
    <name evidence="4" type="ORF">SAMN05421677_1024</name>
</gene>
<dbReference type="EMBL" id="FNIZ01000002">
    <property type="protein sequence ID" value="SDN93806.1"/>
    <property type="molecule type" value="Genomic_DNA"/>
</dbReference>
<feature type="domain" description="N-acetyltransferase" evidence="3">
    <location>
        <begin position="8"/>
        <end position="147"/>
    </location>
</feature>
<evidence type="ECO:0000313" key="5">
    <source>
        <dbReference type="Proteomes" id="UP000198860"/>
    </source>
</evidence>
<dbReference type="CDD" id="cd04301">
    <property type="entry name" value="NAT_SF"/>
    <property type="match status" value="1"/>
</dbReference>
<dbReference type="Pfam" id="PF00583">
    <property type="entry name" value="Acetyltransf_1"/>
    <property type="match status" value="1"/>
</dbReference>
<evidence type="ECO:0000313" key="4">
    <source>
        <dbReference type="EMBL" id="SDN93806.1"/>
    </source>
</evidence>
<evidence type="ECO:0000256" key="1">
    <source>
        <dbReference type="ARBA" id="ARBA00022679"/>
    </source>
</evidence>
<organism evidence="4 5">
    <name type="scientific">Halobacillus aidingensis</name>
    <dbReference type="NCBI Taxonomy" id="240303"/>
    <lineage>
        <taxon>Bacteria</taxon>
        <taxon>Bacillati</taxon>
        <taxon>Bacillota</taxon>
        <taxon>Bacilli</taxon>
        <taxon>Bacillales</taxon>
        <taxon>Bacillaceae</taxon>
        <taxon>Halobacillus</taxon>
    </lineage>
</organism>
<dbReference type="SUPFAM" id="SSF55729">
    <property type="entry name" value="Acyl-CoA N-acyltransferases (Nat)"/>
    <property type="match status" value="1"/>
</dbReference>
<reference evidence="5" key="1">
    <citation type="submission" date="2016-10" db="EMBL/GenBank/DDBJ databases">
        <authorList>
            <person name="Varghese N."/>
            <person name="Submissions S."/>
        </authorList>
    </citation>
    <scope>NUCLEOTIDE SEQUENCE [LARGE SCALE GENOMIC DNA]</scope>
    <source>
        <strain evidence="5">CGMCC 1.3703</strain>
    </source>
</reference>
<sequence>MYQYFRGLTIREGTKGVPAKRAKQLFEEVGWSQGVPLWQEEKFSLIFENSTWAFTVWDQEEMVGMVRVVSDQIMMATIMDLVVSEPYRGKGLAHKLISLCMEKLPHGDWFAHTSEENFSFYESCGFHVEENCSFYGYRKAREEGHRI</sequence>
<keyword evidence="2" id="KW-0012">Acyltransferase</keyword>
<dbReference type="InterPro" id="IPR045039">
    <property type="entry name" value="NSI-like"/>
</dbReference>
<keyword evidence="5" id="KW-1185">Reference proteome</keyword>
<evidence type="ECO:0000256" key="2">
    <source>
        <dbReference type="ARBA" id="ARBA00023315"/>
    </source>
</evidence>
<dbReference type="PANTHER" id="PTHR43626:SF4">
    <property type="entry name" value="GCN5-RELATED N-ACETYLTRANSFERASE 2, CHLOROPLASTIC"/>
    <property type="match status" value="1"/>
</dbReference>
<dbReference type="PROSITE" id="PS51186">
    <property type="entry name" value="GNAT"/>
    <property type="match status" value="1"/>
</dbReference>
<dbReference type="GO" id="GO:0005737">
    <property type="term" value="C:cytoplasm"/>
    <property type="evidence" value="ECO:0007669"/>
    <property type="project" value="TreeGrafter"/>
</dbReference>
<dbReference type="Proteomes" id="UP000198860">
    <property type="component" value="Unassembled WGS sequence"/>
</dbReference>
<accession>A0A1H0FGS0</accession>
<name>A0A1H0FGS0_HALAD</name>
<dbReference type="GO" id="GO:0008080">
    <property type="term" value="F:N-acetyltransferase activity"/>
    <property type="evidence" value="ECO:0007669"/>
    <property type="project" value="InterPro"/>
</dbReference>
<dbReference type="Gene3D" id="3.40.630.30">
    <property type="match status" value="1"/>
</dbReference>
<dbReference type="AlphaFoldDB" id="A0A1H0FGS0"/>
<dbReference type="OrthoDB" id="3216107at2"/>
<proteinExistence type="predicted"/>
<keyword evidence="1 4" id="KW-0808">Transferase</keyword>
<dbReference type="PANTHER" id="PTHR43626">
    <property type="entry name" value="ACYL-COA N-ACYLTRANSFERASE"/>
    <property type="match status" value="1"/>
</dbReference>
<dbReference type="InterPro" id="IPR000182">
    <property type="entry name" value="GNAT_dom"/>
</dbReference>
<dbReference type="InterPro" id="IPR016181">
    <property type="entry name" value="Acyl_CoA_acyltransferase"/>
</dbReference>
<protein>
    <submittedName>
        <fullName evidence="4">Acetyltransferase (GNAT) domain-containing protein</fullName>
    </submittedName>
</protein>
<evidence type="ECO:0000259" key="3">
    <source>
        <dbReference type="PROSITE" id="PS51186"/>
    </source>
</evidence>
<dbReference type="STRING" id="240303.SAMN05421677_1024"/>